<dbReference type="EMBL" id="JBHTKY010000009">
    <property type="protein sequence ID" value="MFD1165568.1"/>
    <property type="molecule type" value="Genomic_DNA"/>
</dbReference>
<dbReference type="Proteomes" id="UP001597205">
    <property type="component" value="Unassembled WGS sequence"/>
</dbReference>
<evidence type="ECO:0008006" key="3">
    <source>
        <dbReference type="Google" id="ProtNLM"/>
    </source>
</evidence>
<proteinExistence type="predicted"/>
<gene>
    <name evidence="1" type="ORF">ACFQ2C_08135</name>
</gene>
<evidence type="ECO:0000313" key="1">
    <source>
        <dbReference type="EMBL" id="MFD1165568.1"/>
    </source>
</evidence>
<sequence>MKLIYKTLFEVKILHEFYQTEKAGNTIFDLDLQENRMSFLKQRFYSMSKNINSDLQFIVPESAKSLFKDYLLKLIPSYSGFKVLCSVKAKLNPSGITSYEPIQKLPDDLLLPVLLLKKNSNFNSITSEKLENSLDSYYLFSNDNLYSGDRTAPYLTTEIPNYIASQTYEQGELARFAANELKYFYWDSSNTAQWKIINGKTFANPQDKVLIPLNTFYSFPKNKNITKADFLLKDTNGNIIQEFHFKKSNTLKKVHLAFDSKLIHTIPTRKVDNKAVYTLEVTGNAGFNRTHKVLFFDQQNELRESIGMVIIKLKSSLNGYKILDATGKLITKKNENNIMDPPAPIFEINFRSKASFWRYINSKNNALKNGIHAEFLISNEGALITKIPKSLTSNTILFKKADDTLLYLPNPNSSQAPIYQNNKIYNDIRVQESSLFPIEP</sequence>
<protein>
    <recommendedName>
        <fullName evidence="3">MG2 domain</fullName>
    </recommendedName>
</protein>
<reference evidence="2" key="1">
    <citation type="journal article" date="2019" name="Int. J. Syst. Evol. Microbiol.">
        <title>The Global Catalogue of Microorganisms (GCM) 10K type strain sequencing project: providing services to taxonomists for standard genome sequencing and annotation.</title>
        <authorList>
            <consortium name="The Broad Institute Genomics Platform"/>
            <consortium name="The Broad Institute Genome Sequencing Center for Infectious Disease"/>
            <person name="Wu L."/>
            <person name="Ma J."/>
        </authorList>
    </citation>
    <scope>NUCLEOTIDE SEQUENCE [LARGE SCALE GENOMIC DNA]</scope>
    <source>
        <strain evidence="2">CCUG 52468</strain>
    </source>
</reference>
<evidence type="ECO:0000313" key="2">
    <source>
        <dbReference type="Proteomes" id="UP001597205"/>
    </source>
</evidence>
<dbReference type="RefSeq" id="WP_380895689.1">
    <property type="nucleotide sequence ID" value="NZ_JBHTKY010000009.1"/>
</dbReference>
<name>A0ABW3RLF3_9SPHI</name>
<comment type="caution">
    <text evidence="1">The sequence shown here is derived from an EMBL/GenBank/DDBJ whole genome shotgun (WGS) entry which is preliminary data.</text>
</comment>
<accession>A0ABW3RLF3</accession>
<keyword evidence="2" id="KW-1185">Reference proteome</keyword>
<organism evidence="1 2">
    <name type="scientific">Sphingobacterium daejeonense</name>
    <dbReference type="NCBI Taxonomy" id="371142"/>
    <lineage>
        <taxon>Bacteria</taxon>
        <taxon>Pseudomonadati</taxon>
        <taxon>Bacteroidota</taxon>
        <taxon>Sphingobacteriia</taxon>
        <taxon>Sphingobacteriales</taxon>
        <taxon>Sphingobacteriaceae</taxon>
        <taxon>Sphingobacterium</taxon>
    </lineage>
</organism>